<evidence type="ECO:0000313" key="3">
    <source>
        <dbReference type="Proteomes" id="UP000031643"/>
    </source>
</evidence>
<dbReference type="KEGG" id="mcg:GL4_2493"/>
<sequence>MITANARRIAGLLDALAQGDERRLRLEGGQLKGRVSKADRQAGVEHWLKTRGDRYPLLAKALREALAFKALRAASEPDPASIKTRSSFRDLQRHMNRLRFEGIPL</sequence>
<evidence type="ECO:0000259" key="1">
    <source>
        <dbReference type="Pfam" id="PF05699"/>
    </source>
</evidence>
<proteinExistence type="predicted"/>
<organism evidence="2 3">
    <name type="scientific">Methyloceanibacter caenitepidi</name>
    <dbReference type="NCBI Taxonomy" id="1384459"/>
    <lineage>
        <taxon>Bacteria</taxon>
        <taxon>Pseudomonadati</taxon>
        <taxon>Pseudomonadota</taxon>
        <taxon>Alphaproteobacteria</taxon>
        <taxon>Hyphomicrobiales</taxon>
        <taxon>Hyphomicrobiaceae</taxon>
        <taxon>Methyloceanibacter</taxon>
    </lineage>
</organism>
<name>A0A0A8K5X9_9HYPH</name>
<dbReference type="AlphaFoldDB" id="A0A0A8K5X9"/>
<gene>
    <name evidence="2" type="ORF">GL4_2493</name>
</gene>
<feature type="domain" description="HAT C-terminal dimerisation" evidence="1">
    <location>
        <begin position="41"/>
        <end position="76"/>
    </location>
</feature>
<dbReference type="OrthoDB" id="9877068at2"/>
<protein>
    <recommendedName>
        <fullName evidence="1">HAT C-terminal dimerisation domain-containing protein</fullName>
    </recommendedName>
</protein>
<dbReference type="STRING" id="1384459.GL4_2493"/>
<dbReference type="GO" id="GO:0046983">
    <property type="term" value="F:protein dimerization activity"/>
    <property type="evidence" value="ECO:0007669"/>
    <property type="project" value="InterPro"/>
</dbReference>
<dbReference type="Pfam" id="PF05699">
    <property type="entry name" value="Dimer_Tnp_hAT"/>
    <property type="match status" value="1"/>
</dbReference>
<reference evidence="2 3" key="1">
    <citation type="submission" date="2014-09" db="EMBL/GenBank/DDBJ databases">
        <title>Genome sequencing of Methyloceanibacter caenitepidi Gela4.</title>
        <authorList>
            <person name="Takeuchi M."/>
            <person name="Susumu S."/>
            <person name="Kamagata Y."/>
            <person name="Oshima K."/>
            <person name="Hattori M."/>
            <person name="Iwasaki W."/>
        </authorList>
    </citation>
    <scope>NUCLEOTIDE SEQUENCE [LARGE SCALE GENOMIC DNA]</scope>
    <source>
        <strain evidence="2 3">Gela4</strain>
    </source>
</reference>
<dbReference type="InterPro" id="IPR008906">
    <property type="entry name" value="HATC_C_dom"/>
</dbReference>
<dbReference type="HOGENOM" id="CLU_2233341_0_0_5"/>
<keyword evidence="3" id="KW-1185">Reference proteome</keyword>
<accession>A0A0A8K5X9</accession>
<dbReference type="RefSeq" id="WP_045367913.1">
    <property type="nucleotide sequence ID" value="NZ_AP014648.1"/>
</dbReference>
<evidence type="ECO:0000313" key="2">
    <source>
        <dbReference type="EMBL" id="BAQ17927.1"/>
    </source>
</evidence>
<dbReference type="Proteomes" id="UP000031643">
    <property type="component" value="Chromosome"/>
</dbReference>
<dbReference type="EMBL" id="AP014648">
    <property type="protein sequence ID" value="BAQ17927.1"/>
    <property type="molecule type" value="Genomic_DNA"/>
</dbReference>